<comment type="caution">
    <text evidence="5">The sequence shown here is derived from an EMBL/GenBank/DDBJ whole genome shotgun (WGS) entry which is preliminary data.</text>
</comment>
<name>A0A7X2IQR3_9BURK</name>
<gene>
    <name evidence="5" type="primary">mdcG</name>
    <name evidence="5" type="ORF">GJ700_21440</name>
</gene>
<dbReference type="GO" id="GO:0016779">
    <property type="term" value="F:nucleotidyltransferase activity"/>
    <property type="evidence" value="ECO:0007669"/>
    <property type="project" value="UniProtKB-KW"/>
</dbReference>
<keyword evidence="2" id="KW-0548">Nucleotidyltransferase</keyword>
<evidence type="ECO:0000313" key="5">
    <source>
        <dbReference type="EMBL" id="MRV74274.1"/>
    </source>
</evidence>
<evidence type="ECO:0000259" key="4">
    <source>
        <dbReference type="Pfam" id="PF20866"/>
    </source>
</evidence>
<dbReference type="EMBL" id="WKJJ01000014">
    <property type="protein sequence ID" value="MRV74274.1"/>
    <property type="molecule type" value="Genomic_DNA"/>
</dbReference>
<proteinExistence type="predicted"/>
<dbReference type="AlphaFoldDB" id="A0A7X2IQR3"/>
<reference evidence="5 6" key="1">
    <citation type="submission" date="2019-11" db="EMBL/GenBank/DDBJ databases">
        <title>Novel species isolated from a subtropical stream in China.</title>
        <authorList>
            <person name="Lu H."/>
        </authorList>
    </citation>
    <scope>NUCLEOTIDE SEQUENCE [LARGE SCALE GENOMIC DNA]</scope>
    <source>
        <strain evidence="5 6">FT92W</strain>
    </source>
</reference>
<evidence type="ECO:0000259" key="3">
    <source>
        <dbReference type="Pfam" id="PF10620"/>
    </source>
</evidence>
<dbReference type="InterPro" id="IPR048903">
    <property type="entry name" value="MdcG_N"/>
</dbReference>
<evidence type="ECO:0000256" key="1">
    <source>
        <dbReference type="ARBA" id="ARBA00022679"/>
    </source>
</evidence>
<feature type="domain" description="Phosphoribosyl-dephospho-CoA transferase MdcG C-terminal" evidence="3">
    <location>
        <begin position="89"/>
        <end position="206"/>
    </location>
</feature>
<accession>A0A7X2IQR3</accession>
<organism evidence="5 6">
    <name type="scientific">Pseudoduganella rivuli</name>
    <dbReference type="NCBI Taxonomy" id="2666085"/>
    <lineage>
        <taxon>Bacteria</taxon>
        <taxon>Pseudomonadati</taxon>
        <taxon>Pseudomonadota</taxon>
        <taxon>Betaproteobacteria</taxon>
        <taxon>Burkholderiales</taxon>
        <taxon>Oxalobacteraceae</taxon>
        <taxon>Telluria group</taxon>
        <taxon>Pseudoduganella</taxon>
    </lineage>
</organism>
<keyword evidence="6" id="KW-1185">Reference proteome</keyword>
<dbReference type="Proteomes" id="UP000446768">
    <property type="component" value="Unassembled WGS sequence"/>
</dbReference>
<dbReference type="Pfam" id="PF20866">
    <property type="entry name" value="MdcG_N"/>
    <property type="match status" value="1"/>
</dbReference>
<protein>
    <submittedName>
        <fullName evidence="5">Malonate decarboxylase holo-[acyl-carrier-protein] synthase</fullName>
    </submittedName>
</protein>
<evidence type="ECO:0000313" key="6">
    <source>
        <dbReference type="Proteomes" id="UP000446768"/>
    </source>
</evidence>
<keyword evidence="1" id="KW-0808">Transferase</keyword>
<dbReference type="InterPro" id="IPR049180">
    <property type="entry name" value="MdcG_C"/>
</dbReference>
<dbReference type="Pfam" id="PF10620">
    <property type="entry name" value="MdcG"/>
    <property type="match status" value="1"/>
</dbReference>
<sequence>MYKRHDLLWLTRAGWQAALDGHPEHLAVFSYWRDEEWPVAVRRHDAGINPGQEVCVGLSLPPDAQGRQQRIGWRVPTSCVERSGPPLTLKAARPALPADWRPGYTRLQELAVGLDLRVYGALAWQALTSLPIITPASTIDILLRPVSRHQLQAGLALLSGPEHGLPLDGEIMFPNGDAVAWKAWPGADTTRELVLVKTLTQVRMADPADLLATLKR</sequence>
<dbReference type="RefSeq" id="WP_154377699.1">
    <property type="nucleotide sequence ID" value="NZ_WKJJ01000014.1"/>
</dbReference>
<dbReference type="NCBIfam" id="TIGR03135">
    <property type="entry name" value="malonate_mdcG"/>
    <property type="match status" value="1"/>
</dbReference>
<dbReference type="InterPro" id="IPR017557">
    <property type="entry name" value="Holo-ACP_synthase"/>
</dbReference>
<evidence type="ECO:0000256" key="2">
    <source>
        <dbReference type="ARBA" id="ARBA00022695"/>
    </source>
</evidence>
<feature type="domain" description="Phosphoribosyl-dephospho-CoA transferase MdcG N-terminal" evidence="4">
    <location>
        <begin position="4"/>
        <end position="86"/>
    </location>
</feature>